<evidence type="ECO:0000313" key="8">
    <source>
        <dbReference type="Proteomes" id="UP000216857"/>
    </source>
</evidence>
<dbReference type="Gene3D" id="3.30.470.20">
    <property type="entry name" value="ATP-grasp fold, B domain"/>
    <property type="match status" value="1"/>
</dbReference>
<keyword evidence="5" id="KW-0067">ATP-binding</keyword>
<dbReference type="Pfam" id="PF15632">
    <property type="entry name" value="ATPgrasp_Ter"/>
    <property type="match status" value="1"/>
</dbReference>
<keyword evidence="5" id="KW-0547">Nucleotide-binding</keyword>
<dbReference type="InterPro" id="IPR036412">
    <property type="entry name" value="HAD-like_sf"/>
</dbReference>
<comment type="caution">
    <text evidence="7">The sequence shown here is derived from an EMBL/GenBank/DDBJ whole genome shotgun (WGS) entry which is preliminary data.</text>
</comment>
<dbReference type="Pfam" id="PF00702">
    <property type="entry name" value="Hydrolase"/>
    <property type="match status" value="1"/>
</dbReference>
<dbReference type="SUPFAM" id="SSF51735">
    <property type="entry name" value="NAD(P)-binding Rossmann-fold domains"/>
    <property type="match status" value="1"/>
</dbReference>
<evidence type="ECO:0000256" key="4">
    <source>
        <dbReference type="ARBA" id="ARBA00022842"/>
    </source>
</evidence>
<dbReference type="GO" id="GO:0044281">
    <property type="term" value="P:small molecule metabolic process"/>
    <property type="evidence" value="ECO:0007669"/>
    <property type="project" value="UniProtKB-ARBA"/>
</dbReference>
<dbReference type="SFLD" id="SFLDG01129">
    <property type="entry name" value="C1.5:_HAD__Beta-PGM__Phosphata"/>
    <property type="match status" value="1"/>
</dbReference>
<name>A0A261R7C2_9BORD</name>
<dbReference type="PANTHER" id="PTHR46470">
    <property type="entry name" value="N-ACYLNEURAMINATE-9-PHOSPHATASE"/>
    <property type="match status" value="1"/>
</dbReference>
<dbReference type="Gene3D" id="3.40.50.20">
    <property type="match status" value="1"/>
</dbReference>
<dbReference type="InterPro" id="IPR023214">
    <property type="entry name" value="HAD_sf"/>
</dbReference>
<dbReference type="InterPro" id="IPR011761">
    <property type="entry name" value="ATP-grasp"/>
</dbReference>
<keyword evidence="3" id="KW-0378">Hydrolase</keyword>
<gene>
    <name evidence="7" type="ORF">CAL26_26030</name>
</gene>
<evidence type="ECO:0000259" key="6">
    <source>
        <dbReference type="PROSITE" id="PS50975"/>
    </source>
</evidence>
<dbReference type="InterPro" id="IPR051400">
    <property type="entry name" value="HAD-like_hydrolase"/>
</dbReference>
<dbReference type="PROSITE" id="PS50975">
    <property type="entry name" value="ATP_GRASP"/>
    <property type="match status" value="1"/>
</dbReference>
<dbReference type="SUPFAM" id="SSF56784">
    <property type="entry name" value="HAD-like"/>
    <property type="match status" value="1"/>
</dbReference>
<dbReference type="OrthoDB" id="264363at2"/>
<dbReference type="GO" id="GO:0016791">
    <property type="term" value="F:phosphatase activity"/>
    <property type="evidence" value="ECO:0007669"/>
    <property type="project" value="TreeGrafter"/>
</dbReference>
<keyword evidence="2" id="KW-0479">Metal-binding</keyword>
<dbReference type="InterPro" id="IPR036291">
    <property type="entry name" value="NAD(P)-bd_dom_sf"/>
</dbReference>
<dbReference type="EMBL" id="NEVJ01000003">
    <property type="protein sequence ID" value="OZI20916.1"/>
    <property type="molecule type" value="Genomic_DNA"/>
</dbReference>
<dbReference type="SFLD" id="SFLDS00003">
    <property type="entry name" value="Haloacid_Dehalogenase"/>
    <property type="match status" value="1"/>
</dbReference>
<organism evidence="7 8">
    <name type="scientific">Bordetella genomosp. 9</name>
    <dbReference type="NCBI Taxonomy" id="1416803"/>
    <lineage>
        <taxon>Bacteria</taxon>
        <taxon>Pseudomonadati</taxon>
        <taxon>Pseudomonadota</taxon>
        <taxon>Betaproteobacteria</taxon>
        <taxon>Burkholderiales</taxon>
        <taxon>Alcaligenaceae</taxon>
        <taxon>Bordetella</taxon>
    </lineage>
</organism>
<keyword evidence="8" id="KW-1185">Reference proteome</keyword>
<dbReference type="PRINTS" id="PR00413">
    <property type="entry name" value="HADHALOGNASE"/>
</dbReference>
<comment type="cofactor">
    <cofactor evidence="1">
        <name>Mg(2+)</name>
        <dbReference type="ChEBI" id="CHEBI:18420"/>
    </cofactor>
</comment>
<accession>A0A261R7C2</accession>
<dbReference type="Proteomes" id="UP000216857">
    <property type="component" value="Unassembled WGS sequence"/>
</dbReference>
<evidence type="ECO:0000256" key="5">
    <source>
        <dbReference type="PROSITE-ProRule" id="PRU00409"/>
    </source>
</evidence>
<evidence type="ECO:0000256" key="2">
    <source>
        <dbReference type="ARBA" id="ARBA00022723"/>
    </source>
</evidence>
<dbReference type="InterPro" id="IPR006439">
    <property type="entry name" value="HAD-SF_hydro_IA"/>
</dbReference>
<evidence type="ECO:0000256" key="3">
    <source>
        <dbReference type="ARBA" id="ARBA00022801"/>
    </source>
</evidence>
<evidence type="ECO:0000256" key="1">
    <source>
        <dbReference type="ARBA" id="ARBA00001946"/>
    </source>
</evidence>
<keyword evidence="4" id="KW-0460">Magnesium</keyword>
<dbReference type="Gene3D" id="1.20.120.710">
    <property type="entry name" value="Haloacid dehalogenase hydrolase-like domain"/>
    <property type="match status" value="1"/>
</dbReference>
<sequence length="546" mass="58917">MNTAMVVGGGGFQGLPVLRGLHAIGWRVVIADSVSESLNRFEADAFHLMPLVKSQEAFRAELISAAKQHEIRGVFPTTMFDLPALAALRPELEGMGLAVFVSTPELVDLLSDKARTMSAAAAAGLPVLPIVGPDQDGISWPLIGKPRHGWGGLGIVAVSSWEEWQRKRREVSPDAYLWQPLLAEFVEWSVDFAVRPDGHCSPMVCRRRLRASGGFAVVSEMVHDAAVSGLAGDAATWLRSIGACGLFNIQFLQEPNGALWLNDINPRPGTSSVCALSAGANLVAFLVSGAEMSAPVPGLVVRTLAERFLPRLNGQIEGVVFDLDETLICQKSWMRAKLGCVLANLQESMEPEILARLRLEALRIVDEGPWPQLIDLALARTGLGADHARGLIELWRGADPGAVVVHQDALALMRAVKARDIPVALLSDNPAASQRQKIARLPVGMTFDAVVLTDTLSAPKPDARGFVEVAERLHLSAEKLLMVGDSPWRDALGALRAGYAGAVIVKRDGGMSNPLRELFEEEFPDSKGRTAWLDSLYGVDRILELS</sequence>
<dbReference type="GO" id="GO:0005524">
    <property type="term" value="F:ATP binding"/>
    <property type="evidence" value="ECO:0007669"/>
    <property type="project" value="UniProtKB-UniRule"/>
</dbReference>
<dbReference type="AlphaFoldDB" id="A0A261R7C2"/>
<dbReference type="Gene3D" id="3.40.50.1000">
    <property type="entry name" value="HAD superfamily/HAD-like"/>
    <property type="match status" value="1"/>
</dbReference>
<dbReference type="RefSeq" id="WP_094849472.1">
    <property type="nucleotide sequence ID" value="NZ_NEVJ01000003.1"/>
</dbReference>
<dbReference type="GO" id="GO:0046872">
    <property type="term" value="F:metal ion binding"/>
    <property type="evidence" value="ECO:0007669"/>
    <property type="project" value="UniProtKB-KW"/>
</dbReference>
<protein>
    <recommendedName>
        <fullName evidence="6">ATP-grasp domain-containing protein</fullName>
    </recommendedName>
</protein>
<reference evidence="7" key="1">
    <citation type="submission" date="2017-05" db="EMBL/GenBank/DDBJ databases">
        <title>Complete and WGS of Bordetella genogroups.</title>
        <authorList>
            <person name="Spilker T."/>
            <person name="Lipuma J."/>
        </authorList>
    </citation>
    <scope>NUCLEOTIDE SEQUENCE</scope>
    <source>
        <strain evidence="7">AU21707</strain>
    </source>
</reference>
<evidence type="ECO:0000313" key="7">
    <source>
        <dbReference type="EMBL" id="OZI20916.1"/>
    </source>
</evidence>
<proteinExistence type="predicted"/>
<dbReference type="SUPFAM" id="SSF56059">
    <property type="entry name" value="Glutathione synthetase ATP-binding domain-like"/>
    <property type="match status" value="1"/>
</dbReference>
<dbReference type="PANTHER" id="PTHR46470:SF2">
    <property type="entry name" value="GLYCERALDEHYDE 3-PHOSPHATE PHOSPHATASE"/>
    <property type="match status" value="1"/>
</dbReference>
<feature type="domain" description="ATP-grasp" evidence="6">
    <location>
        <begin position="115"/>
        <end position="291"/>
    </location>
</feature>